<evidence type="ECO:0000313" key="2">
    <source>
        <dbReference type="EMBL" id="GBM09617.1"/>
    </source>
</evidence>
<reference evidence="2 3" key="1">
    <citation type="journal article" date="2019" name="Sci. Rep.">
        <title>Orb-weaving spider Araneus ventricosus genome elucidates the spidroin gene catalogue.</title>
        <authorList>
            <person name="Kono N."/>
            <person name="Nakamura H."/>
            <person name="Ohtoshi R."/>
            <person name="Moran D.A.P."/>
            <person name="Shinohara A."/>
            <person name="Yoshida Y."/>
            <person name="Fujiwara M."/>
            <person name="Mori M."/>
            <person name="Tomita M."/>
            <person name="Arakawa K."/>
        </authorList>
    </citation>
    <scope>NUCLEOTIDE SEQUENCE [LARGE SCALE GENOMIC DNA]</scope>
</reference>
<dbReference type="AlphaFoldDB" id="A0A4Y2D0J4"/>
<dbReference type="PANTHER" id="PTHR24413">
    <property type="entry name" value="SPECKLE-TYPE POZ PROTEIN"/>
    <property type="match status" value="1"/>
</dbReference>
<dbReference type="Gene3D" id="3.30.710.10">
    <property type="entry name" value="Potassium Channel Kv1.1, Chain A"/>
    <property type="match status" value="1"/>
</dbReference>
<organism evidence="2 3">
    <name type="scientific">Araneus ventricosus</name>
    <name type="common">Orbweaver spider</name>
    <name type="synonym">Epeira ventricosa</name>
    <dbReference type="NCBI Taxonomy" id="182803"/>
    <lineage>
        <taxon>Eukaryota</taxon>
        <taxon>Metazoa</taxon>
        <taxon>Ecdysozoa</taxon>
        <taxon>Arthropoda</taxon>
        <taxon>Chelicerata</taxon>
        <taxon>Arachnida</taxon>
        <taxon>Araneae</taxon>
        <taxon>Araneomorphae</taxon>
        <taxon>Entelegynae</taxon>
        <taxon>Araneoidea</taxon>
        <taxon>Araneidae</taxon>
        <taxon>Araneus</taxon>
    </lineage>
</organism>
<name>A0A4Y2D0J4_ARAVE</name>
<dbReference type="InterPro" id="IPR000210">
    <property type="entry name" value="BTB/POZ_dom"/>
</dbReference>
<evidence type="ECO:0000313" key="3">
    <source>
        <dbReference type="Proteomes" id="UP000499080"/>
    </source>
</evidence>
<dbReference type="PROSITE" id="PS50097">
    <property type="entry name" value="BTB"/>
    <property type="match status" value="1"/>
</dbReference>
<proteinExistence type="predicted"/>
<dbReference type="InterPro" id="IPR011333">
    <property type="entry name" value="SKP1/BTB/POZ_sf"/>
</dbReference>
<dbReference type="SUPFAM" id="SSF54695">
    <property type="entry name" value="POZ domain"/>
    <property type="match status" value="1"/>
</dbReference>
<feature type="domain" description="BTB" evidence="1">
    <location>
        <begin position="53"/>
        <end position="117"/>
    </location>
</feature>
<protein>
    <recommendedName>
        <fullName evidence="1">BTB domain-containing protein</fullName>
    </recommendedName>
</protein>
<dbReference type="EMBL" id="BGPR01088035">
    <property type="protein sequence ID" value="GBM09617.1"/>
    <property type="molecule type" value="Genomic_DNA"/>
</dbReference>
<dbReference type="CDD" id="cd18186">
    <property type="entry name" value="BTB_POZ_ZBTB_KLHL-like"/>
    <property type="match status" value="1"/>
</dbReference>
<dbReference type="OrthoDB" id="6359816at2759"/>
<gene>
    <name evidence="2" type="ORF">AVEN_197184_1</name>
</gene>
<dbReference type="Pfam" id="PF00651">
    <property type="entry name" value="BTB"/>
    <property type="match status" value="1"/>
</dbReference>
<evidence type="ECO:0000259" key="1">
    <source>
        <dbReference type="PROSITE" id="PS50097"/>
    </source>
</evidence>
<comment type="caution">
    <text evidence="2">The sequence shown here is derived from an EMBL/GenBank/DDBJ whole genome shotgun (WGS) entry which is preliminary data.</text>
</comment>
<accession>A0A4Y2D0J4</accession>
<keyword evidence="3" id="KW-1185">Reference proteome</keyword>
<sequence length="117" mass="13705">MLIVATWRQSWRQNEFSRRTSNFQPISTGFMNFLEITSLPRHNKALYVNQCLIDMELYMKTKLFPAHKIVLCARSPIFKAMLTKDMGEKLHSLYDIGGDIVQQILLFLYSDTTENLQ</sequence>
<dbReference type="Proteomes" id="UP000499080">
    <property type="component" value="Unassembled WGS sequence"/>
</dbReference>